<dbReference type="Gene3D" id="3.40.50.300">
    <property type="entry name" value="P-loop containing nucleotide triphosphate hydrolases"/>
    <property type="match status" value="1"/>
</dbReference>
<dbReference type="Proteomes" id="UP001596435">
    <property type="component" value="Unassembled WGS sequence"/>
</dbReference>
<keyword evidence="2" id="KW-0418">Kinase</keyword>
<sequence length="223" mass="23463">MTAWVALEGVNGVGKSYLGRRAAAALGHRCAALVELPDSPPAGLPGQVIAALHGTGDRFLRTGHPHTETLLLAALQVHRWEALAPVAAGRVVLEDRGPASVAVYQAAVLAEAAGTTDTWALQQALAIEQTITAWRPAPSTTVLLTDDPAVCLTRFEERAGQPAGADERALMARAGRLYHLLAADRPEQYLVLDRRVLSEDQAVESITEACRAAAATTPEGATP</sequence>
<dbReference type="EMBL" id="JBHTAJ010000032">
    <property type="protein sequence ID" value="MFC7181478.1"/>
    <property type="molecule type" value="Genomic_DNA"/>
</dbReference>
<keyword evidence="2" id="KW-0808">Transferase</keyword>
<evidence type="ECO:0000259" key="1">
    <source>
        <dbReference type="Pfam" id="PF02223"/>
    </source>
</evidence>
<dbReference type="RefSeq" id="WP_345703810.1">
    <property type="nucleotide sequence ID" value="NZ_BAABKV010000001.1"/>
</dbReference>
<feature type="domain" description="Thymidylate kinase-like" evidence="1">
    <location>
        <begin position="7"/>
        <end position="193"/>
    </location>
</feature>
<dbReference type="InterPro" id="IPR039430">
    <property type="entry name" value="Thymidylate_kin-like_dom"/>
</dbReference>
<name>A0ABW2G2P6_9ACTN</name>
<reference evidence="3" key="1">
    <citation type="journal article" date="2019" name="Int. J. Syst. Evol. Microbiol.">
        <title>The Global Catalogue of Microorganisms (GCM) 10K type strain sequencing project: providing services to taxonomists for standard genome sequencing and annotation.</title>
        <authorList>
            <consortium name="The Broad Institute Genomics Platform"/>
            <consortium name="The Broad Institute Genome Sequencing Center for Infectious Disease"/>
            <person name="Wu L."/>
            <person name="Ma J."/>
        </authorList>
    </citation>
    <scope>NUCLEOTIDE SEQUENCE [LARGE SCALE GENOMIC DNA]</scope>
    <source>
        <strain evidence="3">CGMCC 1.12859</strain>
    </source>
</reference>
<accession>A0ABW2G2P6</accession>
<dbReference type="SUPFAM" id="SSF52540">
    <property type="entry name" value="P-loop containing nucleoside triphosphate hydrolases"/>
    <property type="match status" value="1"/>
</dbReference>
<keyword evidence="3" id="KW-1185">Reference proteome</keyword>
<comment type="caution">
    <text evidence="2">The sequence shown here is derived from an EMBL/GenBank/DDBJ whole genome shotgun (WGS) entry which is preliminary data.</text>
</comment>
<proteinExistence type="predicted"/>
<dbReference type="Pfam" id="PF02223">
    <property type="entry name" value="Thymidylate_kin"/>
    <property type="match status" value="1"/>
</dbReference>
<dbReference type="GO" id="GO:0016301">
    <property type="term" value="F:kinase activity"/>
    <property type="evidence" value="ECO:0007669"/>
    <property type="project" value="UniProtKB-KW"/>
</dbReference>
<evidence type="ECO:0000313" key="2">
    <source>
        <dbReference type="EMBL" id="MFC7181478.1"/>
    </source>
</evidence>
<evidence type="ECO:0000313" key="3">
    <source>
        <dbReference type="Proteomes" id="UP001596435"/>
    </source>
</evidence>
<protein>
    <submittedName>
        <fullName evidence="2">Thymidylate kinase</fullName>
    </submittedName>
</protein>
<gene>
    <name evidence="2" type="ORF">ACFQMG_18160</name>
</gene>
<organism evidence="2 3">
    <name type="scientific">Kitasatospora paranensis</name>
    <dbReference type="NCBI Taxonomy" id="258053"/>
    <lineage>
        <taxon>Bacteria</taxon>
        <taxon>Bacillati</taxon>
        <taxon>Actinomycetota</taxon>
        <taxon>Actinomycetes</taxon>
        <taxon>Kitasatosporales</taxon>
        <taxon>Streptomycetaceae</taxon>
        <taxon>Kitasatospora</taxon>
    </lineage>
</organism>
<dbReference type="InterPro" id="IPR027417">
    <property type="entry name" value="P-loop_NTPase"/>
</dbReference>